<dbReference type="PRINTS" id="PR00457">
    <property type="entry name" value="ANPEROXIDASE"/>
</dbReference>
<dbReference type="GO" id="GO:0005576">
    <property type="term" value="C:extracellular region"/>
    <property type="evidence" value="ECO:0007669"/>
    <property type="project" value="UniProtKB-SubCell"/>
</dbReference>
<dbReference type="CDD" id="cd09823">
    <property type="entry name" value="peroxinectin_like"/>
    <property type="match status" value="1"/>
</dbReference>
<name>A0AA89BN86_PINIB</name>
<dbReference type="InterPro" id="IPR010255">
    <property type="entry name" value="Haem_peroxidase_sf"/>
</dbReference>
<keyword evidence="7" id="KW-1185">Reference proteome</keyword>
<evidence type="ECO:0000256" key="2">
    <source>
        <dbReference type="ARBA" id="ARBA00022525"/>
    </source>
</evidence>
<evidence type="ECO:0000256" key="4">
    <source>
        <dbReference type="ARBA" id="ARBA00023180"/>
    </source>
</evidence>
<sequence length="550" mass="62652">MNDYNRECKIPSPAIDCDTDYKYRTIDGTCNNLKHPQWGSASTAQARFLEAHYDNGYDSPRNTGTHGAKLPSARVISNILHRSTEKTDFDPHLTVMHMSYGQYLDHDLIATPIVMGINNSDLQCCGVDEIGPECIPIDIPTDDPYYNRSCMSLTRSSPAPRVDRVPGAREQLNEVTSYIDASTVYGSDDEIAASLRTFKKGLLITESHERLPSGGKSKCFLETEADYCQKAGDKRVNVVPNLGALHLLFVREHNRIAERLAAINPSWNDETIYQESRKIVSAITQHITYNEYLPEILGQRHMEMYGLYSNTSGFHRIYDEKLDASVRNVVGAAAFRFGHSQVPNHQAVFDKYRRPTMVKPIEQTYHRPHMCAMWNGRGADGLMRWLTTAHSTASDRFFESGVRDKLFQDKDKISMDLPAVNIQRGRDHGLPGYNKWREWCNLPVAKTFSQLRDHDRHTTKLLSQLYRFTYLIDRHPDDIDLFAGAMAETTIPDSLVGPTFACILSMQFQALKRGDRFWYENPFRKTGFNQDEVVRLTAKTYDSISGVRIL</sequence>
<dbReference type="FunFam" id="1.10.640.10:FF:000003">
    <property type="entry name" value="chorion peroxidase"/>
    <property type="match status" value="1"/>
</dbReference>
<keyword evidence="5" id="KW-0408">Iron</keyword>
<evidence type="ECO:0000256" key="3">
    <source>
        <dbReference type="ARBA" id="ARBA00022729"/>
    </source>
</evidence>
<accession>A0AA89BN86</accession>
<evidence type="ECO:0000256" key="5">
    <source>
        <dbReference type="PIRSR" id="PIRSR619791-2"/>
    </source>
</evidence>
<dbReference type="SUPFAM" id="SSF48113">
    <property type="entry name" value="Heme-dependent peroxidases"/>
    <property type="match status" value="1"/>
</dbReference>
<reference evidence="6" key="1">
    <citation type="submission" date="2019-08" db="EMBL/GenBank/DDBJ databases">
        <title>The improved chromosome-level genome for the pearl oyster Pinctada fucata martensii using PacBio sequencing and Hi-C.</title>
        <authorList>
            <person name="Zheng Z."/>
        </authorList>
    </citation>
    <scope>NUCLEOTIDE SEQUENCE</scope>
    <source>
        <strain evidence="6">ZZ-2019</strain>
        <tissue evidence="6">Adductor muscle</tissue>
    </source>
</reference>
<evidence type="ECO:0000313" key="7">
    <source>
        <dbReference type="Proteomes" id="UP001186944"/>
    </source>
</evidence>
<comment type="caution">
    <text evidence="6">The sequence shown here is derived from an EMBL/GenBank/DDBJ whole genome shotgun (WGS) entry which is preliminary data.</text>
</comment>
<evidence type="ECO:0000313" key="6">
    <source>
        <dbReference type="EMBL" id="KAK3087688.1"/>
    </source>
</evidence>
<keyword evidence="2" id="KW-0964">Secreted</keyword>
<dbReference type="GO" id="GO:0004601">
    <property type="term" value="F:peroxidase activity"/>
    <property type="evidence" value="ECO:0007669"/>
    <property type="project" value="InterPro"/>
</dbReference>
<dbReference type="GO" id="GO:0006979">
    <property type="term" value="P:response to oxidative stress"/>
    <property type="evidence" value="ECO:0007669"/>
    <property type="project" value="InterPro"/>
</dbReference>
<dbReference type="PANTHER" id="PTHR11475">
    <property type="entry name" value="OXIDASE/PEROXIDASE"/>
    <property type="match status" value="1"/>
</dbReference>
<proteinExistence type="predicted"/>
<evidence type="ECO:0000256" key="1">
    <source>
        <dbReference type="ARBA" id="ARBA00004613"/>
    </source>
</evidence>
<keyword evidence="5" id="KW-0479">Metal-binding</keyword>
<dbReference type="GO" id="GO:0046872">
    <property type="term" value="F:metal ion binding"/>
    <property type="evidence" value="ECO:0007669"/>
    <property type="project" value="UniProtKB-KW"/>
</dbReference>
<dbReference type="Pfam" id="PF03098">
    <property type="entry name" value="An_peroxidase"/>
    <property type="match status" value="1"/>
</dbReference>
<gene>
    <name evidence="6" type="ORF">FSP39_009192</name>
</gene>
<dbReference type="InterPro" id="IPR019791">
    <property type="entry name" value="Haem_peroxidase_animal"/>
</dbReference>
<dbReference type="InterPro" id="IPR037120">
    <property type="entry name" value="Haem_peroxidase_sf_animal"/>
</dbReference>
<dbReference type="PROSITE" id="PS50292">
    <property type="entry name" value="PEROXIDASE_3"/>
    <property type="match status" value="1"/>
</dbReference>
<keyword evidence="4" id="KW-0325">Glycoprotein</keyword>
<organism evidence="6 7">
    <name type="scientific">Pinctada imbricata</name>
    <name type="common">Atlantic pearl-oyster</name>
    <name type="synonym">Pinctada martensii</name>
    <dbReference type="NCBI Taxonomy" id="66713"/>
    <lineage>
        <taxon>Eukaryota</taxon>
        <taxon>Metazoa</taxon>
        <taxon>Spiralia</taxon>
        <taxon>Lophotrochozoa</taxon>
        <taxon>Mollusca</taxon>
        <taxon>Bivalvia</taxon>
        <taxon>Autobranchia</taxon>
        <taxon>Pteriomorphia</taxon>
        <taxon>Pterioida</taxon>
        <taxon>Pterioidea</taxon>
        <taxon>Pteriidae</taxon>
        <taxon>Pinctada</taxon>
    </lineage>
</organism>
<dbReference type="AlphaFoldDB" id="A0AA89BN86"/>
<feature type="binding site" description="axial binding residue" evidence="5">
    <location>
        <position position="339"/>
    </location>
    <ligand>
        <name>heme b</name>
        <dbReference type="ChEBI" id="CHEBI:60344"/>
    </ligand>
    <ligandPart>
        <name>Fe</name>
        <dbReference type="ChEBI" id="CHEBI:18248"/>
    </ligandPart>
</feature>
<protein>
    <submittedName>
        <fullName evidence="6">Uncharacterized protein</fullName>
    </submittedName>
</protein>
<dbReference type="Proteomes" id="UP001186944">
    <property type="component" value="Unassembled WGS sequence"/>
</dbReference>
<dbReference type="GO" id="GO:0020037">
    <property type="term" value="F:heme binding"/>
    <property type="evidence" value="ECO:0007669"/>
    <property type="project" value="InterPro"/>
</dbReference>
<keyword evidence="5" id="KW-0349">Heme</keyword>
<dbReference type="PANTHER" id="PTHR11475:SF4">
    <property type="entry name" value="CHORION PEROXIDASE"/>
    <property type="match status" value="1"/>
</dbReference>
<dbReference type="Gene3D" id="1.10.640.10">
    <property type="entry name" value="Haem peroxidase domain superfamily, animal type"/>
    <property type="match status" value="1"/>
</dbReference>
<comment type="subcellular location">
    <subcellularLocation>
        <location evidence="1">Secreted</location>
    </subcellularLocation>
</comment>
<dbReference type="EMBL" id="VSWD01000011">
    <property type="protein sequence ID" value="KAK3087688.1"/>
    <property type="molecule type" value="Genomic_DNA"/>
</dbReference>
<keyword evidence="3" id="KW-0732">Signal</keyword>